<dbReference type="PROSITE" id="PS00455">
    <property type="entry name" value="AMP_BINDING"/>
    <property type="match status" value="1"/>
</dbReference>
<feature type="domain" description="AMP-dependent synthetase/ligase" evidence="3">
    <location>
        <begin position="167"/>
        <end position="593"/>
    </location>
</feature>
<evidence type="ECO:0000313" key="5">
    <source>
        <dbReference type="Proteomes" id="UP001377567"/>
    </source>
</evidence>
<dbReference type="EMBL" id="BTGD01000014">
    <property type="protein sequence ID" value="GMM57695.1"/>
    <property type="molecule type" value="Genomic_DNA"/>
</dbReference>
<evidence type="ECO:0000256" key="2">
    <source>
        <dbReference type="ARBA" id="ARBA00022840"/>
    </source>
</evidence>
<dbReference type="Gene3D" id="3.40.50.12780">
    <property type="entry name" value="N-terminal domain of ligase-like"/>
    <property type="match status" value="1"/>
</dbReference>
<reference evidence="4 5" key="1">
    <citation type="journal article" date="2023" name="Elife">
        <title>Identification of key yeast species and microbe-microbe interactions impacting larval growth of Drosophila in the wild.</title>
        <authorList>
            <person name="Mure A."/>
            <person name="Sugiura Y."/>
            <person name="Maeda R."/>
            <person name="Honda K."/>
            <person name="Sakurai N."/>
            <person name="Takahashi Y."/>
            <person name="Watada M."/>
            <person name="Katoh T."/>
            <person name="Gotoh A."/>
            <person name="Gotoh Y."/>
            <person name="Taniguchi I."/>
            <person name="Nakamura K."/>
            <person name="Hayashi T."/>
            <person name="Katayama T."/>
            <person name="Uemura T."/>
            <person name="Hattori Y."/>
        </authorList>
    </citation>
    <scope>NUCLEOTIDE SEQUENCE [LARGE SCALE GENOMIC DNA]</scope>
    <source>
        <strain evidence="4 5">KH-74</strain>
    </source>
</reference>
<gene>
    <name evidence="4" type="ORF">DAKH74_043110</name>
</gene>
<dbReference type="AlphaFoldDB" id="A0AAV5S219"/>
<keyword evidence="1" id="KW-0547">Nucleotide-binding</keyword>
<dbReference type="InterPro" id="IPR000873">
    <property type="entry name" value="AMP-dep_synth/lig_dom"/>
</dbReference>
<keyword evidence="5" id="KW-1185">Reference proteome</keyword>
<dbReference type="GO" id="GO:0004467">
    <property type="term" value="F:long-chain fatty acid-CoA ligase activity"/>
    <property type="evidence" value="ECO:0007669"/>
    <property type="project" value="TreeGrafter"/>
</dbReference>
<dbReference type="Pfam" id="PF00501">
    <property type="entry name" value="AMP-binding"/>
    <property type="match status" value="1"/>
</dbReference>
<keyword evidence="2" id="KW-0067">ATP-binding</keyword>
<organism evidence="4 5">
    <name type="scientific">Maudiozyma humilis</name>
    <name type="common">Sour dough yeast</name>
    <name type="synonym">Kazachstania humilis</name>
    <dbReference type="NCBI Taxonomy" id="51915"/>
    <lineage>
        <taxon>Eukaryota</taxon>
        <taxon>Fungi</taxon>
        <taxon>Dikarya</taxon>
        <taxon>Ascomycota</taxon>
        <taxon>Saccharomycotina</taxon>
        <taxon>Saccharomycetes</taxon>
        <taxon>Saccharomycetales</taxon>
        <taxon>Saccharomycetaceae</taxon>
        <taxon>Maudiozyma</taxon>
    </lineage>
</organism>
<dbReference type="InterPro" id="IPR042099">
    <property type="entry name" value="ANL_N_sf"/>
</dbReference>
<dbReference type="GO" id="GO:0016020">
    <property type="term" value="C:membrane"/>
    <property type="evidence" value="ECO:0007669"/>
    <property type="project" value="TreeGrafter"/>
</dbReference>
<dbReference type="Proteomes" id="UP001377567">
    <property type="component" value="Unassembled WGS sequence"/>
</dbReference>
<name>A0AAV5S219_MAUHU</name>
<evidence type="ECO:0000313" key="4">
    <source>
        <dbReference type="EMBL" id="GMM57695.1"/>
    </source>
</evidence>
<accession>A0AAV5S219</accession>
<dbReference type="PANTHER" id="PTHR43272:SF33">
    <property type="entry name" value="AMP-BINDING DOMAIN-CONTAINING PROTEIN-RELATED"/>
    <property type="match status" value="1"/>
</dbReference>
<sequence length="783" mass="87555">MRPGSGVYLSLGRAAAQYTQYKFYKFYNFYRLYSTYMYETHSLSDLIHTDPRFKQLKERLGGYARGSDEYLAQLINELPLTSYPDYKAYLKRQSVPLPKGSASGNDSSSHSDIFRNVLSPGNLVTCIDQCLATGYDHFMFSVRQYGSNDCLGERVYDPETKQWAPTYSFQTYSEVAERAHALGSGIMSLVNVKRNRPLRSNDFKVAIMAHNCPQWILTDVACQAYSLTNTALYETLGPRTSEYIMNLTEAPVLVFAKCNLYNILSILPDLEHVNTLVCMEDLTQHELDTINTHLLTRTFNKNNERISMFTMKHVEEVGRLNNIPVIPPTPETVYTISFTSGTTGMPKGVVLTHQNITASNAFVLSTMKIPEAKRGKQLYDLCFLPLTHIFQRQTTSYTLSMGVAAGFLHKPDPLVLVEDLKILKPDFLSMVPRILTRFEAGIKTSLAQSAVQSTIASSIIGSKAARFASHGGTDRSLLNSMLYHRVLIDKIKDSLGLTNNSVIVTGSAPISHDTLLFLRSALDIGIRQGYGLTESFAGMCLAEPHERDIGSCGAVGISTECRLRDVPEMSYFARRDLKGELQLRGPQIFSEYYKNPDETSKVLDSDGWFSTGDVGFIDKKGRIHIIDRVKNFFKLAHGEYIAPEKIENAYLSSCPYISQIFVFGDPLKTFLVGVMSIDPDAVRSFLGERRPELGAMSPADLVATINADAALRREFLLLINRGIEGLQGFEKVHNMVVGLDLLSVDNDTVTPTLKIKRLVATKHFRTELDALYAQGSLIRTEKL</sequence>
<dbReference type="PANTHER" id="PTHR43272">
    <property type="entry name" value="LONG-CHAIN-FATTY-ACID--COA LIGASE"/>
    <property type="match status" value="1"/>
</dbReference>
<comment type="caution">
    <text evidence="4">The sequence shown here is derived from an EMBL/GenBank/DDBJ whole genome shotgun (WGS) entry which is preliminary data.</text>
</comment>
<dbReference type="InterPro" id="IPR020845">
    <property type="entry name" value="AMP-binding_CS"/>
</dbReference>
<protein>
    <recommendedName>
        <fullName evidence="3">AMP-dependent synthetase/ligase domain-containing protein</fullName>
    </recommendedName>
</protein>
<evidence type="ECO:0000256" key="1">
    <source>
        <dbReference type="ARBA" id="ARBA00022741"/>
    </source>
</evidence>
<dbReference type="GO" id="GO:0005524">
    <property type="term" value="F:ATP binding"/>
    <property type="evidence" value="ECO:0007669"/>
    <property type="project" value="UniProtKB-KW"/>
</dbReference>
<proteinExistence type="predicted"/>
<dbReference type="SUPFAM" id="SSF56801">
    <property type="entry name" value="Acetyl-CoA synthetase-like"/>
    <property type="match status" value="1"/>
</dbReference>
<dbReference type="GO" id="GO:0005783">
    <property type="term" value="C:endoplasmic reticulum"/>
    <property type="evidence" value="ECO:0007669"/>
    <property type="project" value="TreeGrafter"/>
</dbReference>
<evidence type="ECO:0000259" key="3">
    <source>
        <dbReference type="Pfam" id="PF00501"/>
    </source>
</evidence>